<dbReference type="AlphaFoldDB" id="A0A4C1TVZ3"/>
<dbReference type="Proteomes" id="UP000299102">
    <property type="component" value="Unassembled WGS sequence"/>
</dbReference>
<comment type="caution">
    <text evidence="1">The sequence shown here is derived from an EMBL/GenBank/DDBJ whole genome shotgun (WGS) entry which is preliminary data.</text>
</comment>
<sequence length="193" mass="21181">MSELSYEFINLNQTKPLAPCLEDHVKPSIPSIVIGAGFRSEIKKVVHRRGGSRRRRDVIGRRCELRPTAPVGGARRRPRAAAGVNQLAASPLGRTKPVFTCLYNRLVSYCGFDPNEYASIRLAYIVLTQFIEISYRTGQTQKINSSTVLGWSCSGVRRRGARGDVCAPGHAGSRRYSLTALQRPLGPASGNNI</sequence>
<proteinExistence type="predicted"/>
<evidence type="ECO:0000313" key="2">
    <source>
        <dbReference type="Proteomes" id="UP000299102"/>
    </source>
</evidence>
<evidence type="ECO:0000313" key="1">
    <source>
        <dbReference type="EMBL" id="GBP18201.1"/>
    </source>
</evidence>
<reference evidence="1 2" key="1">
    <citation type="journal article" date="2019" name="Commun. Biol.">
        <title>The bagworm genome reveals a unique fibroin gene that provides high tensile strength.</title>
        <authorList>
            <person name="Kono N."/>
            <person name="Nakamura H."/>
            <person name="Ohtoshi R."/>
            <person name="Tomita M."/>
            <person name="Numata K."/>
            <person name="Arakawa K."/>
        </authorList>
    </citation>
    <scope>NUCLEOTIDE SEQUENCE [LARGE SCALE GENOMIC DNA]</scope>
</reference>
<protein>
    <submittedName>
        <fullName evidence="1">Uncharacterized protein</fullName>
    </submittedName>
</protein>
<gene>
    <name evidence="1" type="ORF">EVAR_9043_1</name>
</gene>
<name>A0A4C1TVZ3_EUMVA</name>
<dbReference type="EMBL" id="BGZK01000094">
    <property type="protein sequence ID" value="GBP18201.1"/>
    <property type="molecule type" value="Genomic_DNA"/>
</dbReference>
<accession>A0A4C1TVZ3</accession>
<keyword evidence="2" id="KW-1185">Reference proteome</keyword>
<organism evidence="1 2">
    <name type="scientific">Eumeta variegata</name>
    <name type="common">Bagworm moth</name>
    <name type="synonym">Eumeta japonica</name>
    <dbReference type="NCBI Taxonomy" id="151549"/>
    <lineage>
        <taxon>Eukaryota</taxon>
        <taxon>Metazoa</taxon>
        <taxon>Ecdysozoa</taxon>
        <taxon>Arthropoda</taxon>
        <taxon>Hexapoda</taxon>
        <taxon>Insecta</taxon>
        <taxon>Pterygota</taxon>
        <taxon>Neoptera</taxon>
        <taxon>Endopterygota</taxon>
        <taxon>Lepidoptera</taxon>
        <taxon>Glossata</taxon>
        <taxon>Ditrysia</taxon>
        <taxon>Tineoidea</taxon>
        <taxon>Psychidae</taxon>
        <taxon>Oiketicinae</taxon>
        <taxon>Eumeta</taxon>
    </lineage>
</organism>